<dbReference type="PROSITE" id="PS51365">
    <property type="entry name" value="RENAL_DIPEPTIDASE_2"/>
    <property type="match status" value="1"/>
</dbReference>
<dbReference type="InterPro" id="IPR032466">
    <property type="entry name" value="Metal_Hydrolase"/>
</dbReference>
<dbReference type="STRING" id="588932.DA69_07220"/>
<dbReference type="GO" id="GO:0070573">
    <property type="term" value="F:metallodipeptidase activity"/>
    <property type="evidence" value="ECO:0007669"/>
    <property type="project" value="InterPro"/>
</dbReference>
<dbReference type="RefSeq" id="WP_029972647.1">
    <property type="nucleotide sequence ID" value="NZ_CP015614.1"/>
</dbReference>
<proteinExistence type="predicted"/>
<dbReference type="eggNOG" id="COG2355">
    <property type="taxonomic scope" value="Bacteria"/>
</dbReference>
<dbReference type="InterPro" id="IPR008257">
    <property type="entry name" value="Pept_M19"/>
</dbReference>
<dbReference type="Gene3D" id="3.20.20.140">
    <property type="entry name" value="Metal-dependent hydrolases"/>
    <property type="match status" value="1"/>
</dbReference>
<dbReference type="Pfam" id="PF01244">
    <property type="entry name" value="Peptidase_M19"/>
    <property type="match status" value="1"/>
</dbReference>
<dbReference type="PANTHER" id="PTHR10443:SF12">
    <property type="entry name" value="DIPEPTIDASE"/>
    <property type="match status" value="1"/>
</dbReference>
<dbReference type="CDD" id="cd01301">
    <property type="entry name" value="rDP_like"/>
    <property type="match status" value="1"/>
</dbReference>
<sequence length="428" mass="45662">MIRIALNAGLRASLLAAASIAVLAGPALAQTQPQEARVTQILKRTPLIDGHNDLPWALRQGFGNDPHGVDLNANLSGSTRLHTDIPRLRAGGVGGQFWSVYVPASMAPVEAAKATFEQIDTVKRIAAAYPETFEIATTADDLVRIHRAGRIASLIGMEGGYSIDDSLGLLREFYDSGARYMTLTHSKSTTWADSGTDAPKWNGLNAFGEEVVREMNRLGMMVDLSHVSEDTMVDAIRVSSAPVIFSHSSARAVTAHPRNVPDAVLRQMASNGGIVMVTFVPGFISEAVRASGAARAAEMTRLSALNPGDPAAVKAGMDAWNAANPAPKATMEDVIAHIQHVRDVAGIDHVGLGGDYDGVDSLPVGLEGVDGYPRLLAELMRRGWSEADIRKISGENLLRVMRAVERVAESKRAERPSLAKLPDDGAPE</sequence>
<dbReference type="GO" id="GO:0006508">
    <property type="term" value="P:proteolysis"/>
    <property type="evidence" value="ECO:0007669"/>
    <property type="project" value="InterPro"/>
</dbReference>
<dbReference type="PANTHER" id="PTHR10443">
    <property type="entry name" value="MICROSOMAL DIPEPTIDASE"/>
    <property type="match status" value="1"/>
</dbReference>
<evidence type="ECO:0000313" key="2">
    <source>
        <dbReference type="EMBL" id="ANF54548.1"/>
    </source>
</evidence>
<gene>
    <name evidence="2" type="ORF">DA69_07220</name>
</gene>
<dbReference type="KEGG" id="bne:DA69_07220"/>
<name>A0A172Y5R8_9CAUL</name>
<accession>A0A172Y5R8</accession>
<evidence type="ECO:0000256" key="1">
    <source>
        <dbReference type="SAM" id="SignalP"/>
    </source>
</evidence>
<organism evidence="2 3">
    <name type="scientific">Brevundimonas naejangsanensis</name>
    <dbReference type="NCBI Taxonomy" id="588932"/>
    <lineage>
        <taxon>Bacteria</taxon>
        <taxon>Pseudomonadati</taxon>
        <taxon>Pseudomonadota</taxon>
        <taxon>Alphaproteobacteria</taxon>
        <taxon>Caulobacterales</taxon>
        <taxon>Caulobacteraceae</taxon>
        <taxon>Brevundimonas</taxon>
    </lineage>
</organism>
<protein>
    <submittedName>
        <fullName evidence="2">Membrane dipeptidase</fullName>
    </submittedName>
</protein>
<keyword evidence="3" id="KW-1185">Reference proteome</keyword>
<dbReference type="EMBL" id="CP015614">
    <property type="protein sequence ID" value="ANF54548.1"/>
    <property type="molecule type" value="Genomic_DNA"/>
</dbReference>
<reference evidence="2 3" key="1">
    <citation type="journal article" date="2014" name="Genome Announc.">
        <title>Genome Sequence of a Promising Hydrogen-Producing Facultative Anaerobic Bacterium, Brevundimonas naejangsanensis Strain B1.</title>
        <authorList>
            <person name="Su H."/>
            <person name="Zhang T."/>
            <person name="Bao M."/>
            <person name="Jiang Y."/>
            <person name="Wang Y."/>
            <person name="Tan T."/>
        </authorList>
    </citation>
    <scope>NUCLEOTIDE SEQUENCE [LARGE SCALE GENOMIC DNA]</scope>
    <source>
        <strain evidence="2 3">B1</strain>
    </source>
</reference>
<dbReference type="SUPFAM" id="SSF51556">
    <property type="entry name" value="Metallo-dependent hydrolases"/>
    <property type="match status" value="1"/>
</dbReference>
<dbReference type="OrthoDB" id="9804920at2"/>
<keyword evidence="1" id="KW-0732">Signal</keyword>
<dbReference type="Proteomes" id="UP000077603">
    <property type="component" value="Chromosome"/>
</dbReference>
<feature type="chain" id="PRO_5008004293" evidence="1">
    <location>
        <begin position="30"/>
        <end position="428"/>
    </location>
</feature>
<dbReference type="AlphaFoldDB" id="A0A172Y5R8"/>
<evidence type="ECO:0000313" key="3">
    <source>
        <dbReference type="Proteomes" id="UP000077603"/>
    </source>
</evidence>
<feature type="signal peptide" evidence="1">
    <location>
        <begin position="1"/>
        <end position="29"/>
    </location>
</feature>